<sequence>MLPQSILSLAAVGLLSATATGNMLACAMADGNCEYNSDVEHNHPTPPAGPPSGMPSGWSHRPDGPRPTPLNGQQPDVTGGAQPPATTQPPKLLRRWGGGGGGGGPGGPDHEGEGGPPEGFPFSGPHSWGPHSGGPHHHHSKGADEKEFAGGPHSGGPHGGPHSGGPHGGPHSGGPEMPATGGPQPTGGAKATKRFEA</sequence>
<feature type="signal peptide" evidence="2">
    <location>
        <begin position="1"/>
        <end position="21"/>
    </location>
</feature>
<feature type="compositionally biased region" description="Gly residues" evidence="1">
    <location>
        <begin position="96"/>
        <end position="107"/>
    </location>
</feature>
<evidence type="ECO:0000256" key="2">
    <source>
        <dbReference type="SAM" id="SignalP"/>
    </source>
</evidence>
<accession>A0AAI8YH63</accession>
<gene>
    <name evidence="3" type="ORF">KHLLAP_LOCUS7592</name>
</gene>
<feature type="chain" id="PRO_5042612467" evidence="2">
    <location>
        <begin position="22"/>
        <end position="197"/>
    </location>
</feature>
<keyword evidence="2" id="KW-0732">Signal</keyword>
<dbReference type="EMBL" id="CAUWAG010000010">
    <property type="protein sequence ID" value="CAJ2507124.1"/>
    <property type="molecule type" value="Genomic_DNA"/>
</dbReference>
<feature type="compositionally biased region" description="Gly residues" evidence="1">
    <location>
        <begin position="152"/>
        <end position="172"/>
    </location>
</feature>
<dbReference type="Proteomes" id="UP001295740">
    <property type="component" value="Unassembled WGS sequence"/>
</dbReference>
<protein>
    <submittedName>
        <fullName evidence="3">Uu.00g083100.m01.CDS01</fullName>
    </submittedName>
</protein>
<reference evidence="3" key="1">
    <citation type="submission" date="2023-10" db="EMBL/GenBank/DDBJ databases">
        <authorList>
            <person name="Hackl T."/>
        </authorList>
    </citation>
    <scope>NUCLEOTIDE SEQUENCE</scope>
</reference>
<name>A0AAI8YH63_9PEZI</name>
<feature type="compositionally biased region" description="Low complexity" evidence="1">
    <location>
        <begin position="120"/>
        <end position="130"/>
    </location>
</feature>
<keyword evidence="4" id="KW-1185">Reference proteome</keyword>
<evidence type="ECO:0000256" key="1">
    <source>
        <dbReference type="SAM" id="MobiDB-lite"/>
    </source>
</evidence>
<evidence type="ECO:0000313" key="3">
    <source>
        <dbReference type="EMBL" id="CAJ2507124.1"/>
    </source>
</evidence>
<feature type="region of interest" description="Disordered" evidence="1">
    <location>
        <begin position="38"/>
        <end position="197"/>
    </location>
</feature>
<comment type="caution">
    <text evidence="3">The sequence shown here is derived from an EMBL/GenBank/DDBJ whole genome shotgun (WGS) entry which is preliminary data.</text>
</comment>
<proteinExistence type="predicted"/>
<organism evidence="3 4">
    <name type="scientific">Anthostomella pinea</name>
    <dbReference type="NCBI Taxonomy" id="933095"/>
    <lineage>
        <taxon>Eukaryota</taxon>
        <taxon>Fungi</taxon>
        <taxon>Dikarya</taxon>
        <taxon>Ascomycota</taxon>
        <taxon>Pezizomycotina</taxon>
        <taxon>Sordariomycetes</taxon>
        <taxon>Xylariomycetidae</taxon>
        <taxon>Xylariales</taxon>
        <taxon>Xylariaceae</taxon>
        <taxon>Anthostomella</taxon>
    </lineage>
</organism>
<feature type="compositionally biased region" description="Pro residues" evidence="1">
    <location>
        <begin position="44"/>
        <end position="53"/>
    </location>
</feature>
<dbReference type="AlphaFoldDB" id="A0AAI8YH63"/>
<evidence type="ECO:0000313" key="4">
    <source>
        <dbReference type="Proteomes" id="UP001295740"/>
    </source>
</evidence>
<feature type="compositionally biased region" description="Low complexity" evidence="1">
    <location>
        <begin position="173"/>
        <end position="190"/>
    </location>
</feature>